<dbReference type="PANTHER" id="PTHR33572">
    <property type="entry name" value="SPORE DEVELOPMENT REGULATOR VOSA"/>
    <property type="match status" value="1"/>
</dbReference>
<feature type="compositionally biased region" description="Polar residues" evidence="6">
    <location>
        <begin position="79"/>
        <end position="88"/>
    </location>
</feature>
<evidence type="ECO:0000256" key="4">
    <source>
        <dbReference type="ARBA" id="ARBA00023163"/>
    </source>
</evidence>
<keyword evidence="3" id="KW-0805">Transcription regulation</keyword>
<evidence type="ECO:0000256" key="2">
    <source>
        <dbReference type="ARBA" id="ARBA00022969"/>
    </source>
</evidence>
<proteinExistence type="predicted"/>
<comment type="caution">
    <text evidence="8">The sequence shown here is derived from an EMBL/GenBank/DDBJ whole genome shotgun (WGS) entry which is preliminary data.</text>
</comment>
<organism evidence="8 9">
    <name type="scientific">Saxophila tyrrhenica</name>
    <dbReference type="NCBI Taxonomy" id="1690608"/>
    <lineage>
        <taxon>Eukaryota</taxon>
        <taxon>Fungi</taxon>
        <taxon>Dikarya</taxon>
        <taxon>Ascomycota</taxon>
        <taxon>Pezizomycotina</taxon>
        <taxon>Dothideomycetes</taxon>
        <taxon>Dothideomycetidae</taxon>
        <taxon>Mycosphaerellales</taxon>
        <taxon>Extremaceae</taxon>
        <taxon>Saxophila</taxon>
    </lineage>
</organism>
<feature type="compositionally biased region" description="Low complexity" evidence="6">
    <location>
        <begin position="206"/>
        <end position="217"/>
    </location>
</feature>
<dbReference type="InterPro" id="IPR021740">
    <property type="entry name" value="Velvet"/>
</dbReference>
<feature type="region of interest" description="Disordered" evidence="6">
    <location>
        <begin position="412"/>
        <end position="477"/>
    </location>
</feature>
<feature type="compositionally biased region" description="Acidic residues" evidence="6">
    <location>
        <begin position="432"/>
        <end position="443"/>
    </location>
</feature>
<evidence type="ECO:0000256" key="5">
    <source>
        <dbReference type="ARBA" id="ARBA00023242"/>
    </source>
</evidence>
<dbReference type="PANTHER" id="PTHR33572:SF17">
    <property type="entry name" value="SEXUAL DEVELOPMENT REGULATOR VELC"/>
    <property type="match status" value="1"/>
</dbReference>
<dbReference type="Proteomes" id="UP001337655">
    <property type="component" value="Unassembled WGS sequence"/>
</dbReference>
<dbReference type="InterPro" id="IPR038491">
    <property type="entry name" value="Velvet_dom_sf"/>
</dbReference>
<keyword evidence="2" id="KW-0749">Sporulation</keyword>
<evidence type="ECO:0000259" key="7">
    <source>
        <dbReference type="PROSITE" id="PS51821"/>
    </source>
</evidence>
<dbReference type="Gene3D" id="2.60.40.3960">
    <property type="entry name" value="Velvet domain"/>
    <property type="match status" value="1"/>
</dbReference>
<dbReference type="Pfam" id="PF11754">
    <property type="entry name" value="Velvet"/>
    <property type="match status" value="2"/>
</dbReference>
<feature type="region of interest" description="Disordered" evidence="6">
    <location>
        <begin position="26"/>
        <end position="228"/>
    </location>
</feature>
<sequence>MSPNRQPSPVQPPILSSYADSMAQVRQAPSLPTLNNFTGYAATHSSPDYHSSFPGPTSHADRHTSTRLPPIQLPPLGSAQPQQPSSDPFSIRSLLSRPDSPGRKISQQQPRPQLPSFRPPSNSPASSYSDSPHERTSQLPSYPPTQRHYLDQPPPSATRGPPQPFPPQHQPQAIHQGWQFPPLPGRLDQEQLRHNPSLSTPTYNRSHYSGSSEPSPSTTALPPFPPSFSNPLPPVNYRLSIRQQPAAARACGFGERDRRVIDPPPILELKITEKTTGEPAEDINCILALHCSLLNHDGSEDNDSGPGQDGTPASRRLMGTVVASPYQAKDENGIAGTFFVFPDLSCRSPGKYRLRFKLLRVDIPSMKPGGISPTVASDVSDIFSVYTAKDFPGMRASSGLLKALRRQGLNVGVKKGSDARKGSKKTKKEESASSEEESDNGDEEGGKRGGAASQDGSGDEAGPQSGRKGKRKKTTSR</sequence>
<dbReference type="GO" id="GO:0030435">
    <property type="term" value="P:sporulation resulting in formation of a cellular spore"/>
    <property type="evidence" value="ECO:0007669"/>
    <property type="project" value="UniProtKB-KW"/>
</dbReference>
<feature type="compositionally biased region" description="Polar residues" evidence="6">
    <location>
        <begin position="194"/>
        <end position="205"/>
    </location>
</feature>
<feature type="compositionally biased region" description="Basic residues" evidence="6">
    <location>
        <begin position="467"/>
        <end position="477"/>
    </location>
</feature>
<evidence type="ECO:0000256" key="3">
    <source>
        <dbReference type="ARBA" id="ARBA00023015"/>
    </source>
</evidence>
<gene>
    <name evidence="8" type="ORF">LTR77_001860</name>
</gene>
<keyword evidence="4" id="KW-0804">Transcription</keyword>
<reference evidence="8 9" key="1">
    <citation type="submission" date="2023-08" db="EMBL/GenBank/DDBJ databases">
        <title>Black Yeasts Isolated from many extreme environments.</title>
        <authorList>
            <person name="Coleine C."/>
            <person name="Stajich J.E."/>
            <person name="Selbmann L."/>
        </authorList>
    </citation>
    <scope>NUCLEOTIDE SEQUENCE [LARGE SCALE GENOMIC DNA]</scope>
    <source>
        <strain evidence="8 9">CCFEE 5935</strain>
    </source>
</reference>
<protein>
    <recommendedName>
        <fullName evidence="7">Velvet domain-containing protein</fullName>
    </recommendedName>
</protein>
<comment type="subcellular location">
    <subcellularLocation>
        <location evidence="1">Nucleus</location>
    </subcellularLocation>
</comment>
<feature type="compositionally biased region" description="Polar residues" evidence="6">
    <location>
        <begin position="30"/>
        <end position="49"/>
    </location>
</feature>
<dbReference type="InterPro" id="IPR037525">
    <property type="entry name" value="Velvet_dom"/>
</dbReference>
<accession>A0AAV9PR13</accession>
<dbReference type="AlphaFoldDB" id="A0AAV9PR13"/>
<name>A0AAV9PR13_9PEZI</name>
<keyword evidence="9" id="KW-1185">Reference proteome</keyword>
<dbReference type="RefSeq" id="XP_064663446.1">
    <property type="nucleotide sequence ID" value="XM_064799119.1"/>
</dbReference>
<evidence type="ECO:0000313" key="8">
    <source>
        <dbReference type="EMBL" id="KAK5174777.1"/>
    </source>
</evidence>
<evidence type="ECO:0000256" key="6">
    <source>
        <dbReference type="SAM" id="MobiDB-lite"/>
    </source>
</evidence>
<feature type="domain" description="Velvet" evidence="7">
    <location>
        <begin position="232"/>
        <end position="414"/>
    </location>
</feature>
<feature type="compositionally biased region" description="Basic and acidic residues" evidence="6">
    <location>
        <begin position="415"/>
        <end position="431"/>
    </location>
</feature>
<evidence type="ECO:0000256" key="1">
    <source>
        <dbReference type="ARBA" id="ARBA00004123"/>
    </source>
</evidence>
<evidence type="ECO:0000313" key="9">
    <source>
        <dbReference type="Proteomes" id="UP001337655"/>
    </source>
</evidence>
<keyword evidence="5" id="KW-0539">Nucleus</keyword>
<dbReference type="GO" id="GO:0005634">
    <property type="term" value="C:nucleus"/>
    <property type="evidence" value="ECO:0007669"/>
    <property type="project" value="UniProtKB-SubCell"/>
</dbReference>
<dbReference type="GeneID" id="89923207"/>
<dbReference type="EMBL" id="JAVRRT010000002">
    <property type="protein sequence ID" value="KAK5174777.1"/>
    <property type="molecule type" value="Genomic_DNA"/>
</dbReference>
<feature type="compositionally biased region" description="Pro residues" evidence="6">
    <location>
        <begin position="152"/>
        <end position="169"/>
    </location>
</feature>
<dbReference type="PROSITE" id="PS51821">
    <property type="entry name" value="VELVET"/>
    <property type="match status" value="1"/>
</dbReference>